<feature type="region of interest" description="Disordered" evidence="1">
    <location>
        <begin position="231"/>
        <end position="299"/>
    </location>
</feature>
<protein>
    <recommendedName>
        <fullName evidence="2">EngC GTPase domain-containing protein</fullName>
    </recommendedName>
</protein>
<dbReference type="CDD" id="cd01854">
    <property type="entry name" value="YjeQ_EngC"/>
    <property type="match status" value="1"/>
</dbReference>
<dbReference type="HOGENOM" id="CLU_033617_1_0_11"/>
<organism evidence="3 4">
    <name type="scientific">Corynebacterium kroppenstedtii (strain DSM 44385 / JCM 11950 / CIP 105744 / CCUG 35717)</name>
    <dbReference type="NCBI Taxonomy" id="645127"/>
    <lineage>
        <taxon>Bacteria</taxon>
        <taxon>Bacillati</taxon>
        <taxon>Actinomycetota</taxon>
        <taxon>Actinomycetes</taxon>
        <taxon>Mycobacteriales</taxon>
        <taxon>Corynebacteriaceae</taxon>
        <taxon>Corynebacterium</taxon>
    </lineage>
</organism>
<dbReference type="STRING" id="645127.ckrop_1493"/>
<dbReference type="InterPro" id="IPR004881">
    <property type="entry name" value="Ribosome_biogen_GTPase_RsgA"/>
</dbReference>
<proteinExistence type="predicted"/>
<dbReference type="KEGG" id="ckp:ckrop_1493"/>
<dbReference type="AlphaFoldDB" id="C4LK67"/>
<dbReference type="Proteomes" id="UP000001473">
    <property type="component" value="Chromosome"/>
</dbReference>
<dbReference type="Gene3D" id="3.40.50.300">
    <property type="entry name" value="P-loop containing nucleotide triphosphate hydrolases"/>
    <property type="match status" value="1"/>
</dbReference>
<feature type="compositionally biased region" description="Basic and acidic residues" evidence="1">
    <location>
        <begin position="8"/>
        <end position="18"/>
    </location>
</feature>
<dbReference type="GO" id="GO:0005525">
    <property type="term" value="F:GTP binding"/>
    <property type="evidence" value="ECO:0007669"/>
    <property type="project" value="InterPro"/>
</dbReference>
<feature type="compositionally biased region" description="Basic and acidic residues" evidence="1">
    <location>
        <begin position="276"/>
        <end position="291"/>
    </location>
</feature>
<dbReference type="InterPro" id="IPR010914">
    <property type="entry name" value="RsgA_GTPase_dom"/>
</dbReference>
<evidence type="ECO:0000259" key="2">
    <source>
        <dbReference type="PROSITE" id="PS50936"/>
    </source>
</evidence>
<dbReference type="Pfam" id="PF03193">
    <property type="entry name" value="RsgA_GTPase"/>
    <property type="match status" value="1"/>
</dbReference>
<keyword evidence="4" id="KW-1185">Reference proteome</keyword>
<evidence type="ECO:0000313" key="4">
    <source>
        <dbReference type="Proteomes" id="UP000001473"/>
    </source>
</evidence>
<dbReference type="SUPFAM" id="SSF52540">
    <property type="entry name" value="P-loop containing nucleoside triphosphate hydrolases"/>
    <property type="match status" value="1"/>
</dbReference>
<gene>
    <name evidence="3" type="ordered locus">ckrop_1493</name>
</gene>
<evidence type="ECO:0000313" key="3">
    <source>
        <dbReference type="EMBL" id="ACR18222.1"/>
    </source>
</evidence>
<dbReference type="RefSeq" id="WP_012732109.1">
    <property type="nucleotide sequence ID" value="NC_012704.1"/>
</dbReference>
<evidence type="ECO:0000256" key="1">
    <source>
        <dbReference type="SAM" id="MobiDB-lite"/>
    </source>
</evidence>
<dbReference type="EMBL" id="CP001620">
    <property type="protein sequence ID" value="ACR18222.1"/>
    <property type="molecule type" value="Genomic_DNA"/>
</dbReference>
<dbReference type="eggNOG" id="COG1162">
    <property type="taxonomic scope" value="Bacteria"/>
</dbReference>
<feature type="domain" description="EngC GTPase" evidence="2">
    <location>
        <begin position="125"/>
        <end position="266"/>
    </location>
</feature>
<dbReference type="PANTHER" id="PTHR32120">
    <property type="entry name" value="SMALL RIBOSOMAL SUBUNIT BIOGENESIS GTPASE RSGA"/>
    <property type="match status" value="1"/>
</dbReference>
<dbReference type="GO" id="GO:0003924">
    <property type="term" value="F:GTPase activity"/>
    <property type="evidence" value="ECO:0007669"/>
    <property type="project" value="InterPro"/>
</dbReference>
<dbReference type="InterPro" id="IPR027417">
    <property type="entry name" value="P-loop_NTPase"/>
</dbReference>
<dbReference type="PROSITE" id="PS50936">
    <property type="entry name" value="ENGC_GTPASE"/>
    <property type="match status" value="1"/>
</dbReference>
<name>C4LK67_CORK4</name>
<reference evidence="3 4" key="1">
    <citation type="journal article" date="2008" name="J. Biotechnol.">
        <title>Ultrafast pyrosequencing of Corynebacterium kroppenstedtii DSM44385 revealed insights into the physiology of a lipophilic corynebacterium that lacks mycolic acids.</title>
        <authorList>
            <person name="Tauch A."/>
            <person name="Schneider J."/>
            <person name="Szczepanowski R."/>
            <person name="Tilker A."/>
            <person name="Viehoever P."/>
            <person name="Gartemann K.-H."/>
            <person name="Arnold W."/>
            <person name="Blom J."/>
            <person name="Brinkrolf K."/>
            <person name="Brune I."/>
            <person name="Goetker S."/>
            <person name="Weisshaar B."/>
            <person name="Goesmann A."/>
            <person name="Droege M."/>
            <person name="Puehler A."/>
        </authorList>
    </citation>
    <scope>NUCLEOTIDE SEQUENCE [LARGE SCALE GENOMIC DNA]</scope>
    <source>
        <strain evidence="4">DSM 44385 / JCM 11950 / CIP 105744 / CCUG 35717</strain>
    </source>
</reference>
<dbReference type="OrthoDB" id="9809485at2"/>
<feature type="region of interest" description="Disordered" evidence="1">
    <location>
        <begin position="1"/>
        <end position="38"/>
    </location>
</feature>
<sequence length="384" mass="41374">MSARRRPSRDWDESDVHIRPGKGSRPRTKDRPSHKNAQWGMVITKDRGRWGVVLDDKPDDARTVVCMRARELGRTAIVVGDRVGVVGDTSGNPGTLARIVKLADRRSILRRTADDNDPYERIVVANADQLLIVSSVADPPPRAGFVERALVAAFAGGISPILCLTKSDLTDPAPFAHEFEDLDIRIVIAGQEDDITDVRRLTRGHVTALIGHSGVGKSTLVNRLVPDADRATGEVSGIGKGKHTSTQSVALRLPTGASLEDNTSPDTSDGEPPNDEPPHDEPPRDTAHATADEPSDAGWIIDTPGIRSFGLAHVDPDTVIAAFEDLAELITDCPRGCTHMGPPADPECALDTATGATARRVHAIRSVLEALRSNDEWDLNRDDS</sequence>
<dbReference type="PANTHER" id="PTHR32120:SF11">
    <property type="entry name" value="SMALL RIBOSOMAL SUBUNIT BIOGENESIS GTPASE RSGA 1, MITOCHONDRIAL-RELATED"/>
    <property type="match status" value="1"/>
</dbReference>
<accession>C4LK67</accession>